<sequence>MARRRKTPAVEAQTIVVEAARSFSDPAISREPSASSVNTEFDESDEEHWDTYSPRVKKTAEQKRKEKIDKELKKIKEEIEKNLKGWPWKECPQKLLTCGPFAFNYTVGDGQNSSPRFKLPQILQKSSLLKKLFSNDIVARTLLSIIFKQHSSAWKFYSSCQEVTAIYDYKIHLWDMNGTLEHGGYFHNCEKDRFGPNAPTDSWNQGSVASIIVIAPFRRASGPASYYEQVQNLHTMSIAMSNFADNLQNLQIHRNHFLTPQLLALLIPKMTNLKVLGIYQCQLLSVSEIFRLLDIIKTDRPLGRENQIYLDFFPTWHQGPKCVDDDTDMHNTHFAGTYGVTWDNTDMDHCRAIWGIVIRALPIALAQNIDLTSKGTAFRQWLDKGLLWRVEETLEAMLDPGTDPRKLVALADSRNPDHEGQWQRFSNDAVIGCRPEGYERYVTYYRCNHCNTHLFGIFFKYGDLYDLQAFNENKTREANLTCLGCKLKFIFFFERDHFKREKRRLMRAWLHSGPVGDDQGEWNTADLRKALSDFHTRRIILKADALDQKRLEAMNMPNRKLRHDPEYDARQTPIPYQSYGKHGFQKRSPTADVPEKKAGERSPWDWVAMCTRNAHMRCD</sequence>
<accession>A0A1E1LG11</accession>
<evidence type="ECO:0000313" key="2">
    <source>
        <dbReference type="EMBL" id="CZT09427.1"/>
    </source>
</evidence>
<protein>
    <submittedName>
        <fullName evidence="2">Uncharacterized protein</fullName>
    </submittedName>
</protein>
<reference evidence="3" key="1">
    <citation type="submission" date="2016-03" db="EMBL/GenBank/DDBJ databases">
        <authorList>
            <person name="Guldener U."/>
        </authorList>
    </citation>
    <scope>NUCLEOTIDE SEQUENCE [LARGE SCALE GENOMIC DNA]</scope>
    <source>
        <strain evidence="3">04CH-RAC-A.6.1</strain>
    </source>
</reference>
<gene>
    <name evidence="2" type="ORF">RAG0_14200</name>
</gene>
<evidence type="ECO:0000313" key="3">
    <source>
        <dbReference type="Proteomes" id="UP000178912"/>
    </source>
</evidence>
<dbReference type="OrthoDB" id="5428138at2759"/>
<organism evidence="2 3">
    <name type="scientific">Rhynchosporium agropyri</name>
    <dbReference type="NCBI Taxonomy" id="914238"/>
    <lineage>
        <taxon>Eukaryota</taxon>
        <taxon>Fungi</taxon>
        <taxon>Dikarya</taxon>
        <taxon>Ascomycota</taxon>
        <taxon>Pezizomycotina</taxon>
        <taxon>Leotiomycetes</taxon>
        <taxon>Helotiales</taxon>
        <taxon>Ploettnerulaceae</taxon>
        <taxon>Rhynchosporium</taxon>
    </lineage>
</organism>
<name>A0A1E1LG11_9HELO</name>
<dbReference type="Proteomes" id="UP000178912">
    <property type="component" value="Unassembled WGS sequence"/>
</dbReference>
<keyword evidence="3" id="KW-1185">Reference proteome</keyword>
<dbReference type="EMBL" id="FJUX01000115">
    <property type="protein sequence ID" value="CZT09427.1"/>
    <property type="molecule type" value="Genomic_DNA"/>
</dbReference>
<dbReference type="AlphaFoldDB" id="A0A1E1LG11"/>
<feature type="region of interest" description="Disordered" evidence="1">
    <location>
        <begin position="24"/>
        <end position="57"/>
    </location>
</feature>
<evidence type="ECO:0000256" key="1">
    <source>
        <dbReference type="SAM" id="MobiDB-lite"/>
    </source>
</evidence>
<proteinExistence type="predicted"/>
<feature type="region of interest" description="Disordered" evidence="1">
    <location>
        <begin position="578"/>
        <end position="598"/>
    </location>
</feature>